<evidence type="ECO:0000256" key="5">
    <source>
        <dbReference type="ARBA" id="ARBA00022737"/>
    </source>
</evidence>
<evidence type="ECO:0000259" key="11">
    <source>
        <dbReference type="Pfam" id="PF23602"/>
    </source>
</evidence>
<keyword evidence="10" id="KW-0472">Membrane</keyword>
<dbReference type="PANTHER" id="PTHR18849">
    <property type="entry name" value="LEUCINE RICH REPEAT PROTEIN"/>
    <property type="match status" value="1"/>
</dbReference>
<comment type="similarity">
    <text evidence="8">Belongs to the tilB family.</text>
</comment>
<evidence type="ECO:0000256" key="10">
    <source>
        <dbReference type="SAM" id="Phobius"/>
    </source>
</evidence>
<feature type="compositionally biased region" description="Basic and acidic residues" evidence="9">
    <location>
        <begin position="542"/>
        <end position="561"/>
    </location>
</feature>
<dbReference type="SMART" id="SM00365">
    <property type="entry name" value="LRR_SD22"/>
    <property type="match status" value="2"/>
</dbReference>
<evidence type="ECO:0000313" key="13">
    <source>
        <dbReference type="Proteomes" id="UP001152320"/>
    </source>
</evidence>
<dbReference type="EMBL" id="JAIZAY010000011">
    <property type="protein sequence ID" value="KAJ8033668.1"/>
    <property type="molecule type" value="Genomic_DNA"/>
</dbReference>
<keyword evidence="6" id="KW-0969">Cilium</keyword>
<evidence type="ECO:0000256" key="9">
    <source>
        <dbReference type="SAM" id="MobiDB-lite"/>
    </source>
</evidence>
<evidence type="ECO:0000256" key="8">
    <source>
        <dbReference type="ARBA" id="ARBA00049982"/>
    </source>
</evidence>
<dbReference type="InterPro" id="IPR056496">
    <property type="entry name" value="CS_DNAAF11_C"/>
</dbReference>
<dbReference type="InterPro" id="IPR032675">
    <property type="entry name" value="LRR_dom_sf"/>
</dbReference>
<dbReference type="PANTHER" id="PTHR18849:SF0">
    <property type="entry name" value="CILIA- AND FLAGELLA-ASSOCIATED PROTEIN 410-RELATED"/>
    <property type="match status" value="1"/>
</dbReference>
<evidence type="ECO:0000256" key="7">
    <source>
        <dbReference type="ARBA" id="ARBA00023273"/>
    </source>
</evidence>
<keyword evidence="5" id="KW-0677">Repeat</keyword>
<dbReference type="GO" id="GO:0005929">
    <property type="term" value="C:cilium"/>
    <property type="evidence" value="ECO:0007669"/>
    <property type="project" value="UniProtKB-SubCell"/>
</dbReference>
<keyword evidence="7" id="KW-0966">Cell projection</keyword>
<feature type="transmembrane region" description="Helical" evidence="10">
    <location>
        <begin position="390"/>
        <end position="422"/>
    </location>
</feature>
<proteinExistence type="inferred from homology"/>
<dbReference type="SUPFAM" id="SSF52058">
    <property type="entry name" value="L domain-like"/>
    <property type="match status" value="1"/>
</dbReference>
<dbReference type="OrthoDB" id="10250990at2759"/>
<feature type="region of interest" description="Disordered" evidence="9">
    <location>
        <begin position="542"/>
        <end position="574"/>
    </location>
</feature>
<dbReference type="Pfam" id="PF14580">
    <property type="entry name" value="LRR_9"/>
    <property type="match status" value="1"/>
</dbReference>
<keyword evidence="4" id="KW-0433">Leucine-rich repeat</keyword>
<dbReference type="Pfam" id="PF23602">
    <property type="entry name" value="CS_DNAAF11_C"/>
    <property type="match status" value="2"/>
</dbReference>
<feature type="domain" description="Dynein axonemal assembly factor 11-like CS" evidence="11">
    <location>
        <begin position="306"/>
        <end position="388"/>
    </location>
</feature>
<organism evidence="12 13">
    <name type="scientific">Holothuria leucospilota</name>
    <name type="common">Black long sea cucumber</name>
    <name type="synonym">Mertensiothuria leucospilota</name>
    <dbReference type="NCBI Taxonomy" id="206669"/>
    <lineage>
        <taxon>Eukaryota</taxon>
        <taxon>Metazoa</taxon>
        <taxon>Echinodermata</taxon>
        <taxon>Eleutherozoa</taxon>
        <taxon>Echinozoa</taxon>
        <taxon>Holothuroidea</taxon>
        <taxon>Aspidochirotacea</taxon>
        <taxon>Aspidochirotida</taxon>
        <taxon>Holothuriidae</taxon>
        <taxon>Holothuria</taxon>
    </lineage>
</organism>
<dbReference type="Proteomes" id="UP001152320">
    <property type="component" value="Chromosome 11"/>
</dbReference>
<reference evidence="12" key="1">
    <citation type="submission" date="2021-10" db="EMBL/GenBank/DDBJ databases">
        <title>Tropical sea cucumber genome reveals ecological adaptation and Cuvierian tubules defense mechanism.</title>
        <authorList>
            <person name="Chen T."/>
        </authorList>
    </citation>
    <scope>NUCLEOTIDE SEQUENCE</scope>
    <source>
        <strain evidence="12">Nanhai2018</strain>
        <tissue evidence="12">Muscle</tissue>
    </source>
</reference>
<feature type="region of interest" description="Disordered" evidence="9">
    <location>
        <begin position="490"/>
        <end position="527"/>
    </location>
</feature>
<evidence type="ECO:0000256" key="4">
    <source>
        <dbReference type="ARBA" id="ARBA00022614"/>
    </source>
</evidence>
<dbReference type="PROSITE" id="PS51450">
    <property type="entry name" value="LRR"/>
    <property type="match status" value="3"/>
</dbReference>
<feature type="compositionally biased region" description="Acidic residues" evidence="9">
    <location>
        <begin position="563"/>
        <end position="574"/>
    </location>
</feature>
<dbReference type="FunFam" id="3.80.10.10:FF:000052">
    <property type="entry name" value="Leucine rich repeat containing 6"/>
    <property type="match status" value="1"/>
</dbReference>
<name>A0A9Q1BVZ2_HOLLE</name>
<comment type="caution">
    <text evidence="12">The sequence shown here is derived from an EMBL/GenBank/DDBJ whole genome shotgun (WGS) entry which is preliminary data.</text>
</comment>
<dbReference type="GO" id="GO:0036158">
    <property type="term" value="P:outer dynein arm assembly"/>
    <property type="evidence" value="ECO:0007669"/>
    <property type="project" value="TreeGrafter"/>
</dbReference>
<feature type="domain" description="Dynein axonemal assembly factor 11-like CS" evidence="11">
    <location>
        <begin position="452"/>
        <end position="483"/>
    </location>
</feature>
<dbReference type="Gene3D" id="3.80.10.10">
    <property type="entry name" value="Ribonuclease Inhibitor"/>
    <property type="match status" value="1"/>
</dbReference>
<feature type="compositionally biased region" description="Basic and acidic residues" evidence="9">
    <location>
        <begin position="304"/>
        <end position="321"/>
    </location>
</feature>
<dbReference type="InterPro" id="IPR001611">
    <property type="entry name" value="Leu-rich_rpt"/>
</dbReference>
<keyword evidence="13" id="KW-1185">Reference proteome</keyword>
<keyword evidence="10" id="KW-0812">Transmembrane</keyword>
<evidence type="ECO:0000256" key="3">
    <source>
        <dbReference type="ARBA" id="ARBA00022490"/>
    </source>
</evidence>
<evidence type="ECO:0000256" key="6">
    <source>
        <dbReference type="ARBA" id="ARBA00023069"/>
    </source>
</evidence>
<evidence type="ECO:0000256" key="1">
    <source>
        <dbReference type="ARBA" id="ARBA00004138"/>
    </source>
</evidence>
<comment type="subcellular location">
    <subcellularLocation>
        <location evidence="1">Cell projection</location>
        <location evidence="1">Cilium</location>
    </subcellularLocation>
    <subcellularLocation>
        <location evidence="2">Cytoplasm</location>
    </subcellularLocation>
</comment>
<evidence type="ECO:0000256" key="2">
    <source>
        <dbReference type="ARBA" id="ARBA00004496"/>
    </source>
</evidence>
<feature type="region of interest" description="Disordered" evidence="9">
    <location>
        <begin position="264"/>
        <end position="328"/>
    </location>
</feature>
<keyword evidence="10" id="KW-1133">Transmembrane helix</keyword>
<gene>
    <name evidence="12" type="ORF">HOLleu_23990</name>
</gene>
<protein>
    <submittedName>
        <fullName evidence="12">Protein tilB-like</fullName>
    </submittedName>
</protein>
<dbReference type="AlphaFoldDB" id="A0A9Q1BVZ2"/>
<evidence type="ECO:0000313" key="12">
    <source>
        <dbReference type="EMBL" id="KAJ8033668.1"/>
    </source>
</evidence>
<dbReference type="GO" id="GO:0005737">
    <property type="term" value="C:cytoplasm"/>
    <property type="evidence" value="ECO:0007669"/>
    <property type="project" value="UniProtKB-SubCell"/>
</dbReference>
<accession>A0A9Q1BVZ2</accession>
<feature type="compositionally biased region" description="Basic and acidic residues" evidence="9">
    <location>
        <begin position="502"/>
        <end position="520"/>
    </location>
</feature>
<keyword evidence="3" id="KW-0963">Cytoplasm</keyword>
<sequence length="574" mass="64614">MVRITETLIRKRAEHNNLEISTLEEVSLHQQDIERIEFIDKWCRDLKILYLQSNLIPKIENVGRLKKLEYLNLALNNIEKVENLEGCESLKKLDLTVNFIGELTSIECLQGLVHFEELFLTGNPCADYEGFREYVIATLPKLKKLALVSPLLKKWHLDPEEMKNYHLIPNVSSLVEDIIRAHGLSCVMYGDDAQLYITIKSQGRASMAEKIECCIQDIKGWMRLDGIEVERSERIKAVQELHTTIIPKILEQQEVYKKKREREKLEAANKTQVKTNVGSKGHDGRWYTDINDGDSGKGCPGTAESKRKIEEAKDEESEKNQQKRQVRLQTDDGRILNVNEAKINFSLTDEEEENRLKLEVRCYKHLDTSLIDVDVQPTYVKVLIKGKVNVAVVVVMVAAVVVVAAVAVAAVVVVVVAVVIMVEALVLVAAVSDSGSSCAERIVIQAKSIHLVLQLVLSEEVLPDSSSAQRSQTTGHLLITMPKAKEIVISKSKKKPQANRTSIEDARPTDKSGDQSKRSDSTFLEVDPSKKKVVDLSVLTMKDNHGEEKKDISRRTEKLVSEDFIDDPDVPPLI</sequence>